<feature type="compositionally biased region" description="Basic and acidic residues" evidence="4">
    <location>
        <begin position="266"/>
        <end position="277"/>
    </location>
</feature>
<evidence type="ECO:0000313" key="5">
    <source>
        <dbReference type="EMBL" id="MEQ2304947.1"/>
    </source>
</evidence>
<keyword evidence="6" id="KW-1185">Reference proteome</keyword>
<name>A0ABV0ZFD5_9TELE</name>
<organism evidence="5 6">
    <name type="scientific">Ameca splendens</name>
    <dbReference type="NCBI Taxonomy" id="208324"/>
    <lineage>
        <taxon>Eukaryota</taxon>
        <taxon>Metazoa</taxon>
        <taxon>Chordata</taxon>
        <taxon>Craniata</taxon>
        <taxon>Vertebrata</taxon>
        <taxon>Euteleostomi</taxon>
        <taxon>Actinopterygii</taxon>
        <taxon>Neopterygii</taxon>
        <taxon>Teleostei</taxon>
        <taxon>Neoteleostei</taxon>
        <taxon>Acanthomorphata</taxon>
        <taxon>Ovalentaria</taxon>
        <taxon>Atherinomorphae</taxon>
        <taxon>Cyprinodontiformes</taxon>
        <taxon>Goodeidae</taxon>
        <taxon>Ameca</taxon>
    </lineage>
</organism>
<dbReference type="Gene3D" id="2.60.200.20">
    <property type="match status" value="1"/>
</dbReference>
<dbReference type="EMBL" id="JAHRIP010060649">
    <property type="protein sequence ID" value="MEQ2304947.1"/>
    <property type="molecule type" value="Genomic_DNA"/>
</dbReference>
<evidence type="ECO:0000256" key="3">
    <source>
        <dbReference type="ARBA" id="ARBA00023175"/>
    </source>
</evidence>
<evidence type="ECO:0000256" key="4">
    <source>
        <dbReference type="SAM" id="MobiDB-lite"/>
    </source>
</evidence>
<evidence type="ECO:0000256" key="1">
    <source>
        <dbReference type="ARBA" id="ARBA00022741"/>
    </source>
</evidence>
<dbReference type="Proteomes" id="UP001469553">
    <property type="component" value="Unassembled WGS sequence"/>
</dbReference>
<dbReference type="SUPFAM" id="SSF49879">
    <property type="entry name" value="SMAD/FHA domain"/>
    <property type="match status" value="1"/>
</dbReference>
<dbReference type="PANTHER" id="PTHR47117:SF1">
    <property type="entry name" value="STAR-RELATED LIPID TRANSFER PROTEIN 9"/>
    <property type="match status" value="1"/>
</dbReference>
<feature type="non-terminal residue" evidence="5">
    <location>
        <position position="1"/>
    </location>
</feature>
<reference evidence="5 6" key="1">
    <citation type="submission" date="2021-06" db="EMBL/GenBank/DDBJ databases">
        <authorList>
            <person name="Palmer J.M."/>
        </authorList>
    </citation>
    <scope>NUCLEOTIDE SEQUENCE [LARGE SCALE GENOMIC DNA]</scope>
    <source>
        <strain evidence="5 6">AS_MEX2019</strain>
        <tissue evidence="5">Muscle</tissue>
    </source>
</reference>
<dbReference type="PANTHER" id="PTHR47117">
    <property type="entry name" value="STAR-RELATED LIPID TRANSFER PROTEIN 9"/>
    <property type="match status" value="1"/>
</dbReference>
<evidence type="ECO:0000256" key="2">
    <source>
        <dbReference type="ARBA" id="ARBA00022840"/>
    </source>
</evidence>
<proteinExistence type="predicted"/>
<keyword evidence="2" id="KW-0067">ATP-binding</keyword>
<protein>
    <submittedName>
        <fullName evidence="5">Uncharacterized protein</fullName>
    </submittedName>
</protein>
<feature type="region of interest" description="Disordered" evidence="4">
    <location>
        <begin position="266"/>
        <end position="310"/>
    </location>
</feature>
<comment type="caution">
    <text evidence="5">The sequence shown here is derived from an EMBL/GenBank/DDBJ whole genome shotgun (WGS) entry which is preliminary data.</text>
</comment>
<sequence>VFGYALIFVQDANVRLIRELREEIDRLKSMLLSFELQRNPSPSLSDERDGNLSEIVLQNELKVEQLTKDWSESWRDKKELLERYSVDINRDRAGFLINSFQPHLVSLDRDVFSTGVIFYHLREGVTRIGPQEQFEEPHIVLQGSSRCEIENHGGVVTLRPLPGCACLLNDREVTEPCRLAQGTVITLGGVHKFRFNHPAEAAILREQRRVSEGGVTCSYVDLCHLTPDSDDKELKLDSTEELRVRRRVEEQKRYVENLRQEIQAEQRRAEGELDREQAQLQQQYSETGGGSLSDPLSLELNADQEPSESL</sequence>
<keyword evidence="3" id="KW-0505">Motor protein</keyword>
<evidence type="ECO:0000313" key="6">
    <source>
        <dbReference type="Proteomes" id="UP001469553"/>
    </source>
</evidence>
<keyword evidence="1" id="KW-0547">Nucleotide-binding</keyword>
<gene>
    <name evidence="5" type="ORF">AMECASPLE_032468</name>
</gene>
<accession>A0ABV0ZFD5</accession>
<dbReference type="InterPro" id="IPR008984">
    <property type="entry name" value="SMAD_FHA_dom_sf"/>
</dbReference>